<keyword evidence="4" id="KW-0648">Protein biosynthesis</keyword>
<dbReference type="GO" id="GO:0006417">
    <property type="term" value="P:regulation of translation"/>
    <property type="evidence" value="ECO:0007669"/>
    <property type="project" value="UniProtKB-KW"/>
</dbReference>
<protein>
    <recommendedName>
        <fullName evidence="7">Eukaryotic translation initiation factor 4G</fullName>
    </recommendedName>
    <alternativeName>
        <fullName evidence="8">Eukaryotic initiation factor 4F subunit p220</fullName>
    </alternativeName>
</protein>
<gene>
    <name evidence="11" type="ORF">URODEC1_LOCUS81211</name>
</gene>
<evidence type="ECO:0000259" key="10">
    <source>
        <dbReference type="PROSITE" id="PS51366"/>
    </source>
</evidence>
<feature type="compositionally biased region" description="Polar residues" evidence="9">
    <location>
        <begin position="1170"/>
        <end position="1180"/>
    </location>
</feature>
<evidence type="ECO:0000256" key="8">
    <source>
        <dbReference type="ARBA" id="ARBA00079578"/>
    </source>
</evidence>
<feature type="compositionally biased region" description="Polar residues" evidence="9">
    <location>
        <begin position="191"/>
        <end position="202"/>
    </location>
</feature>
<feature type="domain" description="MI" evidence="10">
    <location>
        <begin position="1674"/>
        <end position="1798"/>
    </location>
</feature>
<dbReference type="SMART" id="SM00543">
    <property type="entry name" value="MIF4G"/>
    <property type="match status" value="1"/>
</dbReference>
<evidence type="ECO:0000256" key="4">
    <source>
        <dbReference type="ARBA" id="ARBA00022917"/>
    </source>
</evidence>
<keyword evidence="12" id="KW-1185">Reference proteome</keyword>
<feature type="compositionally biased region" description="Low complexity" evidence="9">
    <location>
        <begin position="77"/>
        <end position="92"/>
    </location>
</feature>
<feature type="compositionally biased region" description="Basic and acidic residues" evidence="9">
    <location>
        <begin position="1341"/>
        <end position="1368"/>
    </location>
</feature>
<feature type="compositionally biased region" description="Basic and acidic residues" evidence="9">
    <location>
        <begin position="178"/>
        <end position="189"/>
    </location>
</feature>
<feature type="region of interest" description="Disordered" evidence="9">
    <location>
        <begin position="1568"/>
        <end position="1592"/>
    </location>
</feature>
<dbReference type="EMBL" id="OZ075141">
    <property type="protein sequence ID" value="CAL5030752.1"/>
    <property type="molecule type" value="Genomic_DNA"/>
</dbReference>
<feature type="compositionally biased region" description="Polar residues" evidence="9">
    <location>
        <begin position="862"/>
        <end position="871"/>
    </location>
</feature>
<feature type="region of interest" description="Disordered" evidence="9">
    <location>
        <begin position="1"/>
        <end position="92"/>
    </location>
</feature>
<dbReference type="SUPFAM" id="SSF48371">
    <property type="entry name" value="ARM repeat"/>
    <property type="match status" value="2"/>
</dbReference>
<evidence type="ECO:0000256" key="7">
    <source>
        <dbReference type="ARBA" id="ARBA00067320"/>
    </source>
</evidence>
<evidence type="ECO:0000256" key="5">
    <source>
        <dbReference type="ARBA" id="ARBA00053217"/>
    </source>
</evidence>
<feature type="compositionally biased region" description="Low complexity" evidence="9">
    <location>
        <begin position="39"/>
        <end position="58"/>
    </location>
</feature>
<feature type="compositionally biased region" description="Polar residues" evidence="9">
    <location>
        <begin position="1497"/>
        <end position="1514"/>
    </location>
</feature>
<evidence type="ECO:0000256" key="3">
    <source>
        <dbReference type="ARBA" id="ARBA00022845"/>
    </source>
</evidence>
<feature type="compositionally biased region" description="Basic and acidic residues" evidence="9">
    <location>
        <begin position="1"/>
        <end position="13"/>
    </location>
</feature>
<feature type="region of interest" description="Disordered" evidence="9">
    <location>
        <begin position="1496"/>
        <end position="1544"/>
    </location>
</feature>
<keyword evidence="2" id="KW-0396">Initiation factor</keyword>
<comment type="function">
    <text evidence="5">Component of the protein complex eIF4F, which is involved in the recognition of the mRNA cap, ATP-dependent unwinding of 5'-terminal secondary structure and recruitment of mRNA to the ribosome.</text>
</comment>
<name>A0ABC9D3L5_9POAL</name>
<dbReference type="InterPro" id="IPR003891">
    <property type="entry name" value="Initiation_fac_eIF4g_MI"/>
</dbReference>
<dbReference type="SMART" id="SM00544">
    <property type="entry name" value="MA3"/>
    <property type="match status" value="1"/>
</dbReference>
<dbReference type="GO" id="GO:0003743">
    <property type="term" value="F:translation initiation factor activity"/>
    <property type="evidence" value="ECO:0007669"/>
    <property type="project" value="UniProtKB-KW"/>
</dbReference>
<evidence type="ECO:0000256" key="9">
    <source>
        <dbReference type="SAM" id="MobiDB-lite"/>
    </source>
</evidence>
<feature type="region of interest" description="Disordered" evidence="9">
    <location>
        <begin position="164"/>
        <end position="209"/>
    </location>
</feature>
<dbReference type="Pfam" id="PF02847">
    <property type="entry name" value="MA3"/>
    <property type="match status" value="1"/>
</dbReference>
<organism evidence="11 12">
    <name type="scientific">Urochloa decumbens</name>
    <dbReference type="NCBI Taxonomy" id="240449"/>
    <lineage>
        <taxon>Eukaryota</taxon>
        <taxon>Viridiplantae</taxon>
        <taxon>Streptophyta</taxon>
        <taxon>Embryophyta</taxon>
        <taxon>Tracheophyta</taxon>
        <taxon>Spermatophyta</taxon>
        <taxon>Magnoliopsida</taxon>
        <taxon>Liliopsida</taxon>
        <taxon>Poales</taxon>
        <taxon>Poaceae</taxon>
        <taxon>PACMAD clade</taxon>
        <taxon>Panicoideae</taxon>
        <taxon>Panicodae</taxon>
        <taxon>Paniceae</taxon>
        <taxon>Melinidinae</taxon>
        <taxon>Urochloa</taxon>
    </lineage>
</organism>
<dbReference type="Pfam" id="PF02854">
    <property type="entry name" value="MIF4G"/>
    <property type="match status" value="1"/>
</dbReference>
<dbReference type="FunFam" id="1.25.40.180:FF:000024">
    <property type="entry name" value="Eukaryotic translation initiation factor 4G"/>
    <property type="match status" value="1"/>
</dbReference>
<dbReference type="InterPro" id="IPR003890">
    <property type="entry name" value="MIF4G-like_typ-3"/>
</dbReference>
<evidence type="ECO:0000256" key="1">
    <source>
        <dbReference type="ARBA" id="ARBA00005775"/>
    </source>
</evidence>
<comment type="similarity">
    <text evidence="1">Belongs to the eukaryotic initiation factor 4G family.</text>
</comment>
<accession>A0ABC9D3L5</accession>
<dbReference type="InterPro" id="IPR016024">
    <property type="entry name" value="ARM-type_fold"/>
</dbReference>
<feature type="region of interest" description="Disordered" evidence="9">
    <location>
        <begin position="862"/>
        <end position="906"/>
    </location>
</feature>
<feature type="compositionally biased region" description="Basic and acidic residues" evidence="9">
    <location>
        <begin position="885"/>
        <end position="899"/>
    </location>
</feature>
<dbReference type="PANTHER" id="PTHR23253:SF35">
    <property type="entry name" value="EUKARYOTIC TRANSLATION INITIATION FACTOR 4G"/>
    <property type="match status" value="1"/>
</dbReference>
<sequence length="1858" mass="204304">MYRNQFRSDRLNDHATAARRPGRGSGSGTHWVVSGGRGSTAPAARPRSPPYRSGRPGSVQQQYRPRSPAGAPTQGNATSHAPGSAAAAAGHTEPVNQGVDACASFGSLDNVRPSDVPAQSDILNSVSAEGTWVADSPTPTVPAKGHLSPAFTLQFGTFSPGVINKQHTTTSDPPDLNGNKHEKACHGLSDKPNTVSLSAQEPQKQDATDDLVIGGGDDLIDKYENVCVPEMHETPMLNSVPPISKVCMDSCKVFSRTPSSPTQQQCQNREEIKDTVNANQSDTSYKYPATKPKISVQIPPSYTPNMVPPQFMLPVPGRSMPVAFQQKQPQVPVEFRGPGFQMQSIGSVSSSLPVKMAVPMGNASHIQPMFVHGAQPRALHQQTFIHQGQGFGCAPPANCHLPQFGNMRFAQELSQQHPRSNDEQKRTVKITHPETHEELMLDRRGHSFMGVPVSGQMPLHNINQLPQPVQTFSPLQKVYYPRPGTYNSAPIYLPNTTNAPLASRQISSKMQPPMHSFDSTNSNQPITSIRPPMPMSWLDASSRAVTNLHTASEVSSFKGLLPSSLSAPVHVELQPSITFPAEKNEVSLKSPGESTMSNQQNNHKIRLEISPEPANLVSDDGNLKTPAATSDISCNSISQAVPTQQAETQQASINHVTPIVGPQSISTSNLPLASAASFTPSVKAKPREMEESSVIPTTSLSHAKLESSHTEASGRADSVIWTATSLISSIDGTSPTNRNSKFDGNSILGKPPLIYTQEIVPPKFGGSNTLTEGLRKAKANPVPSLEKDSELGSATLQNQDFMIKEHVVNEKGMCSKSKTEQVDTPTPGTAFGSEEGTGVAELERFHACQESVDLHPSIAIDMQTSNDNHQPSPDARIVTSQPENKQNDSKIDSATDVKRAPPSSNSISIQNKIVQERIDSGTSNPCSTAAASVVQTKNIVLESTKAKNTNARRKKRKEMLPKATGQKYCDLDSASSSLNENAESFNTSEDVQSSLTTDLKQNCTLDAEKDSSAGGHDSQKRTDLFDWEDTAENSMEKLKEFGYMHSSNRAEVNEDKCEFDHKRYSRDFLLTFAQSCIELPAGFKIGFDISGAVMTVNVGAQNTELNPNHARIKDRGSATSRANRHLAGKFDDDKWRKQFSSVSGRNSLSDNVHQSVISSWDGGQRVGHGSTRSLSQSQPFSQYSGEMLSRAMKEVVSQRGMSRGSVDERWQHRTAQGISSPSQVSMPLMHKAEKKYEIGKVSDEEEAKQRQLKAILNKLTPQNFEKLFAQVKELNIDNVVTLTGVISQIFDKALMEPTFCEMYASFCFRLASDLPNFVKDDEKITFKRLLLNKCQEEFERGEREQAEADKAEEEGGTKQSEGEREEKRIRARRRMLGNIRLIGELYRKKMLTERIMHECINKLLGEYQNPEEEDLEALCKLMSTIGEMIDHPRAKVHMDFYFDLIQKLSENSKLSSRIRFIMQDVIDLRKNKWRQRRKVEGPKKIDEVRRDAVKQKLGQSTRFGSSPNNSSVACISSGLRPGAPENSTRGSSVLASRGSSQVRTYGSQNVNLDARYQPSNRALPVPLHQRRSDKSIRLGPQGDLGRGMSLRGKPPVSNDIVPEVPLNNHHAQTSEKLREGSLTGVASNRTNFRAGNTSWADHASPLLSTVGQIHTPSAVRKEISAEAQTFPEEVLQEKSILTIKEFYSAKDEEEVALCMKELNAPSFYPSLVSLWINDSFERKDLERELLAKLLVFLCKSQENLLSQRHLVQGFQHVLSTLEDAVTDAPKATKFLGQIFAKVIMEDVISLTEIGWLLQDQERDGTEEPAGRHALDDSLATEVLGSMMESIRVERGDSAVDEIRAKSNLQCSRRPGVCV</sequence>
<evidence type="ECO:0000313" key="11">
    <source>
        <dbReference type="EMBL" id="CAL5030752.1"/>
    </source>
</evidence>
<keyword evidence="3" id="KW-0810">Translation regulation</keyword>
<comment type="subunit">
    <text evidence="6">EIF4F is a multi-subunit complex, the composition of which varies with external and internal environmental conditions. It is composed of at least EIF4A, EIF4E and EIF4G. In higher plants two isoforms of EIF4F have been identified, named isoform EIF4F and isoform EIF(iso)4F. Isoform EIF4F has subunits p220 and p26, whereas isoform EIF(iso)4F has subunits p82 and p28.</text>
</comment>
<dbReference type="Gene3D" id="1.25.40.180">
    <property type="match status" value="2"/>
</dbReference>
<proteinExistence type="inferred from homology"/>
<evidence type="ECO:0000313" key="12">
    <source>
        <dbReference type="Proteomes" id="UP001497457"/>
    </source>
</evidence>
<evidence type="ECO:0000256" key="2">
    <source>
        <dbReference type="ARBA" id="ARBA00022540"/>
    </source>
</evidence>
<dbReference type="Proteomes" id="UP001497457">
    <property type="component" value="Chromosome 31b"/>
</dbReference>
<dbReference type="FunFam" id="1.25.40.180:FF:000034">
    <property type="entry name" value="Eukaryotic translation initiation factor 4G"/>
    <property type="match status" value="1"/>
</dbReference>
<feature type="region of interest" description="Disordered" evidence="9">
    <location>
        <begin position="1160"/>
        <end position="1180"/>
    </location>
</feature>
<dbReference type="PANTHER" id="PTHR23253">
    <property type="entry name" value="EUKARYOTIC TRANSLATION INITIATION FACTOR 4 GAMMA"/>
    <property type="match status" value="1"/>
</dbReference>
<feature type="compositionally biased region" description="Polar residues" evidence="9">
    <location>
        <begin position="1525"/>
        <end position="1544"/>
    </location>
</feature>
<feature type="region of interest" description="Disordered" evidence="9">
    <location>
        <begin position="1341"/>
        <end position="1369"/>
    </location>
</feature>
<evidence type="ECO:0000256" key="6">
    <source>
        <dbReference type="ARBA" id="ARBA00065571"/>
    </source>
</evidence>
<reference evidence="11" key="1">
    <citation type="submission" date="2024-10" db="EMBL/GenBank/DDBJ databases">
        <authorList>
            <person name="Ryan C."/>
        </authorList>
    </citation>
    <scope>NUCLEOTIDE SEQUENCE [LARGE SCALE GENOMIC DNA]</scope>
</reference>
<dbReference type="PROSITE" id="PS51366">
    <property type="entry name" value="MI"/>
    <property type="match status" value="1"/>
</dbReference>